<proteinExistence type="predicted"/>
<organism evidence="2 3">
    <name type="scientific">Absidia repens</name>
    <dbReference type="NCBI Taxonomy" id="90262"/>
    <lineage>
        <taxon>Eukaryota</taxon>
        <taxon>Fungi</taxon>
        <taxon>Fungi incertae sedis</taxon>
        <taxon>Mucoromycota</taxon>
        <taxon>Mucoromycotina</taxon>
        <taxon>Mucoromycetes</taxon>
        <taxon>Mucorales</taxon>
        <taxon>Cunninghamellaceae</taxon>
        <taxon>Absidia</taxon>
    </lineage>
</organism>
<dbReference type="CDD" id="cd07379">
    <property type="entry name" value="MPP_239FB"/>
    <property type="match status" value="1"/>
</dbReference>
<dbReference type="PANTHER" id="PTHR12905:SF0">
    <property type="entry name" value="CALCINEURIN-LIKE PHOSPHOESTERASE DOMAIN-CONTAINING PROTEIN"/>
    <property type="match status" value="1"/>
</dbReference>
<dbReference type="AlphaFoldDB" id="A0A1X2I8X0"/>
<dbReference type="Pfam" id="PF00149">
    <property type="entry name" value="Metallophos"/>
    <property type="match status" value="1"/>
</dbReference>
<sequence>GTTRFVCMSDTHGKINFKFDVPDGDIFIHAGDLTRYGSENEYTPTINWIKSLPHKLKFVTAGNHDHVLDEQYGYIAEKQSILTQFQQAGITYLEHEAYQLPSSLGGHRLFVSPYAPIHLGGAFMPSYHLDRYWEDIPASTDILVTHTPPRGYLDQTRSGLHVGCPALTKKIQDIQPKVSIFGHIHESNGYTIKDDI</sequence>
<evidence type="ECO:0000313" key="3">
    <source>
        <dbReference type="Proteomes" id="UP000193560"/>
    </source>
</evidence>
<protein>
    <submittedName>
        <fullName evidence="2">Metallo-dependent phosphatase-like protein</fullName>
    </submittedName>
</protein>
<evidence type="ECO:0000259" key="1">
    <source>
        <dbReference type="Pfam" id="PF00149"/>
    </source>
</evidence>
<dbReference type="PANTHER" id="PTHR12905">
    <property type="entry name" value="METALLOPHOSPHOESTERASE"/>
    <property type="match status" value="1"/>
</dbReference>
<comment type="caution">
    <text evidence="2">The sequence shown here is derived from an EMBL/GenBank/DDBJ whole genome shotgun (WGS) entry which is preliminary data.</text>
</comment>
<dbReference type="GO" id="GO:0016787">
    <property type="term" value="F:hydrolase activity"/>
    <property type="evidence" value="ECO:0007669"/>
    <property type="project" value="InterPro"/>
</dbReference>
<feature type="domain" description="Calcineurin-like phosphoesterase" evidence="1">
    <location>
        <begin position="4"/>
        <end position="186"/>
    </location>
</feature>
<dbReference type="EMBL" id="MCGE01000020">
    <property type="protein sequence ID" value="ORZ11914.1"/>
    <property type="molecule type" value="Genomic_DNA"/>
</dbReference>
<feature type="non-terminal residue" evidence="2">
    <location>
        <position position="196"/>
    </location>
</feature>
<dbReference type="InterPro" id="IPR051693">
    <property type="entry name" value="UPF0046_metallophosphoest"/>
</dbReference>
<dbReference type="InterPro" id="IPR029052">
    <property type="entry name" value="Metallo-depent_PP-like"/>
</dbReference>
<keyword evidence="3" id="KW-1185">Reference proteome</keyword>
<dbReference type="OrthoDB" id="630188at2759"/>
<evidence type="ECO:0000313" key="2">
    <source>
        <dbReference type="EMBL" id="ORZ11914.1"/>
    </source>
</evidence>
<feature type="non-terminal residue" evidence="2">
    <location>
        <position position="1"/>
    </location>
</feature>
<dbReference type="InterPro" id="IPR004843">
    <property type="entry name" value="Calcineurin-like_PHP"/>
</dbReference>
<name>A0A1X2I8X0_9FUNG</name>
<gene>
    <name evidence="2" type="ORF">BCR42DRAFT_299995</name>
</gene>
<dbReference type="Gene3D" id="3.60.21.10">
    <property type="match status" value="1"/>
</dbReference>
<dbReference type="Proteomes" id="UP000193560">
    <property type="component" value="Unassembled WGS sequence"/>
</dbReference>
<dbReference type="SUPFAM" id="SSF56300">
    <property type="entry name" value="Metallo-dependent phosphatases"/>
    <property type="match status" value="1"/>
</dbReference>
<reference evidence="2 3" key="1">
    <citation type="submission" date="2016-07" db="EMBL/GenBank/DDBJ databases">
        <title>Pervasive Adenine N6-methylation of Active Genes in Fungi.</title>
        <authorList>
            <consortium name="DOE Joint Genome Institute"/>
            <person name="Mondo S.J."/>
            <person name="Dannebaum R.O."/>
            <person name="Kuo R.C."/>
            <person name="Labutti K."/>
            <person name="Haridas S."/>
            <person name="Kuo A."/>
            <person name="Salamov A."/>
            <person name="Ahrendt S.R."/>
            <person name="Lipzen A."/>
            <person name="Sullivan W."/>
            <person name="Andreopoulos W.B."/>
            <person name="Clum A."/>
            <person name="Lindquist E."/>
            <person name="Daum C."/>
            <person name="Ramamoorthy G.K."/>
            <person name="Gryganskyi A."/>
            <person name="Culley D."/>
            <person name="Magnuson J.K."/>
            <person name="James T.Y."/>
            <person name="O'Malley M.A."/>
            <person name="Stajich J.E."/>
            <person name="Spatafora J.W."/>
            <person name="Visel A."/>
            <person name="Grigoriev I.V."/>
        </authorList>
    </citation>
    <scope>NUCLEOTIDE SEQUENCE [LARGE SCALE GENOMIC DNA]</scope>
    <source>
        <strain evidence="2 3">NRRL 1336</strain>
    </source>
</reference>
<accession>A0A1X2I8X0</accession>